<evidence type="ECO:0000256" key="1">
    <source>
        <dbReference type="ARBA" id="ARBA00022490"/>
    </source>
</evidence>
<gene>
    <name evidence="7" type="primary">rsmA</name>
    <name evidence="7" type="synonym">ksgA</name>
    <name evidence="10" type="ORF">EI74_0521</name>
</gene>
<comment type="caution">
    <text evidence="10">The sequence shown here is derived from an EMBL/GenBank/DDBJ whole genome shotgun (WGS) entry which is preliminary data.</text>
</comment>
<dbReference type="InterPro" id="IPR020596">
    <property type="entry name" value="rRNA_Ade_Mease_Trfase_CS"/>
</dbReference>
<keyword evidence="1 7" id="KW-0963">Cytoplasm</keyword>
<evidence type="ECO:0000256" key="4">
    <source>
        <dbReference type="ARBA" id="ARBA00022679"/>
    </source>
</evidence>
<dbReference type="NCBIfam" id="TIGR00755">
    <property type="entry name" value="ksgA"/>
    <property type="match status" value="1"/>
</dbReference>
<dbReference type="PANTHER" id="PTHR11727">
    <property type="entry name" value="DIMETHYLADENOSINE TRANSFERASE"/>
    <property type="match status" value="1"/>
</dbReference>
<dbReference type="InterPro" id="IPR001737">
    <property type="entry name" value="KsgA/Erm"/>
</dbReference>
<dbReference type="PROSITE" id="PS51689">
    <property type="entry name" value="SAM_RNA_A_N6_MT"/>
    <property type="match status" value="1"/>
</dbReference>
<dbReference type="SMART" id="SM00650">
    <property type="entry name" value="rADc"/>
    <property type="match status" value="1"/>
</dbReference>
<dbReference type="Pfam" id="PF00398">
    <property type="entry name" value="RrnaAD"/>
    <property type="match status" value="1"/>
</dbReference>
<keyword evidence="11" id="KW-1185">Reference proteome</keyword>
<comment type="subcellular location">
    <subcellularLocation>
        <location evidence="7">Cytoplasm</location>
    </subcellularLocation>
</comment>
<dbReference type="Proteomes" id="UP000295518">
    <property type="component" value="Unassembled WGS sequence"/>
</dbReference>
<dbReference type="EMBL" id="SNWN01000012">
    <property type="protein sequence ID" value="TDO19882.1"/>
    <property type="molecule type" value="Genomic_DNA"/>
</dbReference>
<dbReference type="PROSITE" id="PS01131">
    <property type="entry name" value="RRNA_A_DIMETH"/>
    <property type="match status" value="1"/>
</dbReference>
<proteinExistence type="inferred from homology"/>
<dbReference type="Gene3D" id="3.40.50.150">
    <property type="entry name" value="Vaccinia Virus protein VP39"/>
    <property type="match status" value="1"/>
</dbReference>
<evidence type="ECO:0000313" key="11">
    <source>
        <dbReference type="Proteomes" id="UP000295518"/>
    </source>
</evidence>
<organism evidence="10 11">
    <name type="scientific">Mycoplasma testudineum</name>
    <dbReference type="NCBI Taxonomy" id="244584"/>
    <lineage>
        <taxon>Bacteria</taxon>
        <taxon>Bacillati</taxon>
        <taxon>Mycoplasmatota</taxon>
        <taxon>Mollicutes</taxon>
        <taxon>Mycoplasmataceae</taxon>
        <taxon>Mycoplasma</taxon>
    </lineage>
</organism>
<dbReference type="InterPro" id="IPR011530">
    <property type="entry name" value="rRNA_adenine_dimethylase"/>
</dbReference>
<evidence type="ECO:0000256" key="6">
    <source>
        <dbReference type="ARBA" id="ARBA00022884"/>
    </source>
</evidence>
<feature type="binding site" evidence="7 8">
    <location>
        <position position="80"/>
    </location>
    <ligand>
        <name>S-adenosyl-L-methionine</name>
        <dbReference type="ChEBI" id="CHEBI:59789"/>
    </ligand>
</feature>
<name>A0A4R6ID11_9MOLU</name>
<evidence type="ECO:0000256" key="3">
    <source>
        <dbReference type="ARBA" id="ARBA00022603"/>
    </source>
</evidence>
<sequence length="257" mass="29692">MAKKKWGQNFLVSQKHINKIVESANIENNNVLEIGPGKGAITKELVKSAKKVIAYEIDPDMINVLNLSIQADNFKLINQDFLEADLSQLEGLWVVVANLPYYITSDIIFKLIDNYEKFDQITIMVQKEVGQRILALPGQSEYSKLSVSLQMLYDVELITNVSAKHFNPSPKVDSMVIQLNKLELDLDFDIKDVLEFVKNIFRQRRKTLWNNVKDLMSQSLFSQFCQDLNLSENVRAQNLDVNQIYDLYMYIKGEKYE</sequence>
<dbReference type="GO" id="GO:0052908">
    <property type="term" value="F:16S rRNA (adenine(1518)-N(6)/adenine(1519)-N(6))-dimethyltransferase activity"/>
    <property type="evidence" value="ECO:0007669"/>
    <property type="project" value="UniProtKB-EC"/>
</dbReference>
<comment type="function">
    <text evidence="7">Specifically dimethylates two adjacent adenosines (A1518 and A1519) in the loop of a conserved hairpin near the 3'-end of 16S rRNA in the 30S particle. May play a critical role in biogenesis of 30S subunits.</text>
</comment>
<keyword evidence="2 7" id="KW-0698">rRNA processing</keyword>
<dbReference type="InterPro" id="IPR023165">
    <property type="entry name" value="rRNA_Ade_diMease-like_C"/>
</dbReference>
<comment type="similarity">
    <text evidence="7">Belongs to the class I-like SAM-binding methyltransferase superfamily. rRNA adenine N(6)-methyltransferase family. RsmA subfamily.</text>
</comment>
<evidence type="ECO:0000256" key="8">
    <source>
        <dbReference type="PROSITE-ProRule" id="PRU01026"/>
    </source>
</evidence>
<feature type="binding site" evidence="7 8">
    <location>
        <position position="9"/>
    </location>
    <ligand>
        <name>S-adenosyl-L-methionine</name>
        <dbReference type="ChEBI" id="CHEBI:59789"/>
    </ligand>
</feature>
<keyword evidence="6 7" id="KW-0694">RNA-binding</keyword>
<keyword evidence="4 7" id="KW-0808">Transferase</keyword>
<dbReference type="InterPro" id="IPR020598">
    <property type="entry name" value="rRNA_Ade_methylase_Trfase_N"/>
</dbReference>
<reference evidence="10 11" key="1">
    <citation type="submission" date="2019-03" db="EMBL/GenBank/DDBJ databases">
        <title>Genomic Encyclopedia of Archaeal and Bacterial Type Strains, Phase II (KMG-II): from individual species to whole genera.</title>
        <authorList>
            <person name="Goeker M."/>
        </authorList>
    </citation>
    <scope>NUCLEOTIDE SEQUENCE [LARGE SCALE GENOMIC DNA]</scope>
    <source>
        <strain evidence="10 11">ATCC 700618</strain>
    </source>
</reference>
<dbReference type="AlphaFoldDB" id="A0A4R6ID11"/>
<dbReference type="EC" id="2.1.1.182" evidence="7"/>
<feature type="domain" description="Ribosomal RNA adenine methylase transferase N-terminal" evidence="9">
    <location>
        <begin position="16"/>
        <end position="183"/>
    </location>
</feature>
<dbReference type="HAMAP" id="MF_00607">
    <property type="entry name" value="16SrRNA_methyltr_A"/>
    <property type="match status" value="1"/>
</dbReference>
<dbReference type="CDD" id="cd02440">
    <property type="entry name" value="AdoMet_MTases"/>
    <property type="match status" value="1"/>
</dbReference>
<evidence type="ECO:0000256" key="2">
    <source>
        <dbReference type="ARBA" id="ARBA00022552"/>
    </source>
</evidence>
<evidence type="ECO:0000256" key="7">
    <source>
        <dbReference type="HAMAP-Rule" id="MF_00607"/>
    </source>
</evidence>
<dbReference type="RefSeq" id="WP_094254683.1">
    <property type="nucleotide sequence ID" value="NZ_NNCE01000004.1"/>
</dbReference>
<evidence type="ECO:0000256" key="5">
    <source>
        <dbReference type="ARBA" id="ARBA00022691"/>
    </source>
</evidence>
<keyword evidence="5 7" id="KW-0949">S-adenosyl-L-methionine</keyword>
<protein>
    <recommendedName>
        <fullName evidence="7">Ribosomal RNA small subunit methyltransferase A</fullName>
        <ecNumber evidence="7">2.1.1.182</ecNumber>
    </recommendedName>
    <alternativeName>
        <fullName evidence="7">16S rRNA (adenine(1518)-N(6)/adenine(1519)-N(6))-dimethyltransferase</fullName>
    </alternativeName>
    <alternativeName>
        <fullName evidence="7">16S rRNA dimethyladenosine transferase</fullName>
    </alternativeName>
    <alternativeName>
        <fullName evidence="7">16S rRNA dimethylase</fullName>
    </alternativeName>
    <alternativeName>
        <fullName evidence="7">S-adenosylmethionine-6-N', N'-adenosyl(rRNA) dimethyltransferase</fullName>
    </alternativeName>
</protein>
<dbReference type="InterPro" id="IPR029063">
    <property type="entry name" value="SAM-dependent_MTases_sf"/>
</dbReference>
<feature type="binding site" evidence="7 8">
    <location>
        <position position="35"/>
    </location>
    <ligand>
        <name>S-adenosyl-L-methionine</name>
        <dbReference type="ChEBI" id="CHEBI:59789"/>
    </ligand>
</feature>
<evidence type="ECO:0000313" key="10">
    <source>
        <dbReference type="EMBL" id="TDO19882.1"/>
    </source>
</evidence>
<dbReference type="PANTHER" id="PTHR11727:SF7">
    <property type="entry name" value="DIMETHYLADENOSINE TRANSFERASE-RELATED"/>
    <property type="match status" value="1"/>
</dbReference>
<feature type="binding site" evidence="7 8">
    <location>
        <position position="11"/>
    </location>
    <ligand>
        <name>S-adenosyl-L-methionine</name>
        <dbReference type="ChEBI" id="CHEBI:59789"/>
    </ligand>
</feature>
<keyword evidence="3 7" id="KW-0489">Methyltransferase</keyword>
<dbReference type="GO" id="GO:0005829">
    <property type="term" value="C:cytosol"/>
    <property type="evidence" value="ECO:0007669"/>
    <property type="project" value="TreeGrafter"/>
</dbReference>
<dbReference type="OrthoDB" id="9814755at2"/>
<dbReference type="SUPFAM" id="SSF53335">
    <property type="entry name" value="S-adenosyl-L-methionine-dependent methyltransferases"/>
    <property type="match status" value="1"/>
</dbReference>
<feature type="binding site" evidence="7 8">
    <location>
        <position position="56"/>
    </location>
    <ligand>
        <name>S-adenosyl-L-methionine</name>
        <dbReference type="ChEBI" id="CHEBI:59789"/>
    </ligand>
</feature>
<dbReference type="Gene3D" id="1.10.8.100">
    <property type="entry name" value="Ribosomal RNA adenine dimethylase-like, domain 2"/>
    <property type="match status" value="1"/>
</dbReference>
<accession>A0A4R6ID11</accession>
<comment type="catalytic activity">
    <reaction evidence="7">
        <text>adenosine(1518)/adenosine(1519) in 16S rRNA + 4 S-adenosyl-L-methionine = N(6)-dimethyladenosine(1518)/N(6)-dimethyladenosine(1519) in 16S rRNA + 4 S-adenosyl-L-homocysteine + 4 H(+)</text>
        <dbReference type="Rhea" id="RHEA:19609"/>
        <dbReference type="Rhea" id="RHEA-COMP:10232"/>
        <dbReference type="Rhea" id="RHEA-COMP:10233"/>
        <dbReference type="ChEBI" id="CHEBI:15378"/>
        <dbReference type="ChEBI" id="CHEBI:57856"/>
        <dbReference type="ChEBI" id="CHEBI:59789"/>
        <dbReference type="ChEBI" id="CHEBI:74411"/>
        <dbReference type="ChEBI" id="CHEBI:74493"/>
        <dbReference type="EC" id="2.1.1.182"/>
    </reaction>
</comment>
<dbReference type="GO" id="GO:0003723">
    <property type="term" value="F:RNA binding"/>
    <property type="evidence" value="ECO:0007669"/>
    <property type="project" value="UniProtKB-UniRule"/>
</dbReference>
<feature type="binding site" evidence="7 8">
    <location>
        <position position="98"/>
    </location>
    <ligand>
        <name>S-adenosyl-L-methionine</name>
        <dbReference type="ChEBI" id="CHEBI:59789"/>
    </ligand>
</feature>
<evidence type="ECO:0000259" key="9">
    <source>
        <dbReference type="SMART" id="SM00650"/>
    </source>
</evidence>